<gene>
    <name evidence="5" type="ORF">Ga0609869_002245</name>
</gene>
<evidence type="ECO:0000256" key="1">
    <source>
        <dbReference type="ARBA" id="ARBA00023015"/>
    </source>
</evidence>
<dbReference type="InterPro" id="IPR009057">
    <property type="entry name" value="Homeodomain-like_sf"/>
</dbReference>
<dbReference type="PROSITE" id="PS00041">
    <property type="entry name" value="HTH_ARAC_FAMILY_1"/>
    <property type="match status" value="1"/>
</dbReference>
<dbReference type="SMART" id="SM00342">
    <property type="entry name" value="HTH_ARAC"/>
    <property type="match status" value="1"/>
</dbReference>
<evidence type="ECO:0000313" key="5">
    <source>
        <dbReference type="EMBL" id="MEX5728892.1"/>
    </source>
</evidence>
<protein>
    <submittedName>
        <fullName evidence="5">AraC family transcriptional activator of pobA</fullName>
    </submittedName>
</protein>
<dbReference type="SUPFAM" id="SSF51182">
    <property type="entry name" value="RmlC-like cupins"/>
    <property type="match status" value="1"/>
</dbReference>
<organism evidence="5 6">
    <name type="scientific">Rhodovulum iodosum</name>
    <dbReference type="NCBI Taxonomy" id="68291"/>
    <lineage>
        <taxon>Bacteria</taxon>
        <taxon>Pseudomonadati</taxon>
        <taxon>Pseudomonadota</taxon>
        <taxon>Alphaproteobacteria</taxon>
        <taxon>Rhodobacterales</taxon>
        <taxon>Paracoccaceae</taxon>
        <taxon>Rhodovulum</taxon>
    </lineage>
</organism>
<dbReference type="InterPro" id="IPR018062">
    <property type="entry name" value="HTH_AraC-typ_CS"/>
</dbReference>
<keyword evidence="1" id="KW-0805">Transcription regulation</keyword>
<proteinExistence type="predicted"/>
<dbReference type="Gene3D" id="1.10.10.60">
    <property type="entry name" value="Homeodomain-like"/>
    <property type="match status" value="1"/>
</dbReference>
<dbReference type="InterPro" id="IPR011051">
    <property type="entry name" value="RmlC_Cupin_sf"/>
</dbReference>
<keyword evidence="3" id="KW-0804">Transcription</keyword>
<dbReference type="PANTHER" id="PTHR43280:SF32">
    <property type="entry name" value="TRANSCRIPTIONAL REGULATORY PROTEIN"/>
    <property type="match status" value="1"/>
</dbReference>
<comment type="caution">
    <text evidence="5">The sequence shown here is derived from an EMBL/GenBank/DDBJ whole genome shotgun (WGS) entry which is preliminary data.</text>
</comment>
<dbReference type="Proteomes" id="UP001560019">
    <property type="component" value="Unassembled WGS sequence"/>
</dbReference>
<keyword evidence="6" id="KW-1185">Reference proteome</keyword>
<dbReference type="Pfam" id="PF12833">
    <property type="entry name" value="HTH_18"/>
    <property type="match status" value="1"/>
</dbReference>
<dbReference type="PROSITE" id="PS01124">
    <property type="entry name" value="HTH_ARAC_FAMILY_2"/>
    <property type="match status" value="1"/>
</dbReference>
<dbReference type="PANTHER" id="PTHR43280">
    <property type="entry name" value="ARAC-FAMILY TRANSCRIPTIONAL REGULATOR"/>
    <property type="match status" value="1"/>
</dbReference>
<accession>A0ABV3XX12</accession>
<dbReference type="InterPro" id="IPR018060">
    <property type="entry name" value="HTH_AraC"/>
</dbReference>
<dbReference type="RefSeq" id="WP_125403260.1">
    <property type="nucleotide sequence ID" value="NZ_JBEHHI010000002.1"/>
</dbReference>
<evidence type="ECO:0000256" key="3">
    <source>
        <dbReference type="ARBA" id="ARBA00023163"/>
    </source>
</evidence>
<reference evidence="5 6" key="1">
    <citation type="submission" date="2024-06" db="EMBL/GenBank/DDBJ databases">
        <title>Genome of Rhodovulum iodosum, a marine photoferrotroph.</title>
        <authorList>
            <person name="Bianchini G."/>
            <person name="Nikeleit V."/>
            <person name="Kappler A."/>
            <person name="Bryce C."/>
            <person name="Sanchez-Baracaldo P."/>
        </authorList>
    </citation>
    <scope>NUCLEOTIDE SEQUENCE [LARGE SCALE GENOMIC DNA]</scope>
    <source>
        <strain evidence="5 6">UT/N1</strain>
    </source>
</reference>
<dbReference type="EMBL" id="JBEHHI010000002">
    <property type="protein sequence ID" value="MEX5728892.1"/>
    <property type="molecule type" value="Genomic_DNA"/>
</dbReference>
<keyword evidence="2" id="KW-0238">DNA-binding</keyword>
<name>A0ABV3XX12_9RHOB</name>
<evidence type="ECO:0000313" key="6">
    <source>
        <dbReference type="Proteomes" id="UP001560019"/>
    </source>
</evidence>
<evidence type="ECO:0000256" key="2">
    <source>
        <dbReference type="ARBA" id="ARBA00023125"/>
    </source>
</evidence>
<feature type="domain" description="HTH araC/xylS-type" evidence="4">
    <location>
        <begin position="164"/>
        <end position="262"/>
    </location>
</feature>
<dbReference type="SUPFAM" id="SSF46689">
    <property type="entry name" value="Homeodomain-like"/>
    <property type="match status" value="1"/>
</dbReference>
<sequence length="263" mass="29130">MSDTVPDLRMTPIAQLMQGGRWRVESMRSYTRHQLLWFTRGQGRLTVAGITRGFGVHNAAFIPAGTMHAFEITAAVYGTALFFADDPALALPDAPHHLRIRESAAQVELTALLETLQRELDGDRPARARALRQYLGLLSVWLERQLLVNDDQLAPTDAARRLAAGYAALVERDFHTPLSVSDYAAALGVTPTHLTRVCHQTCGRTASELLAERKIGEARRLLADTKLPVKDIAVQLGYRSPAYFTRVFQARTGRAPLTFRKSG</sequence>
<evidence type="ECO:0000259" key="4">
    <source>
        <dbReference type="PROSITE" id="PS01124"/>
    </source>
</evidence>